<organism evidence="3 4">
    <name type="scientific">Herbiconiux daphne</name>
    <dbReference type="NCBI Taxonomy" id="2970914"/>
    <lineage>
        <taxon>Bacteria</taxon>
        <taxon>Bacillati</taxon>
        <taxon>Actinomycetota</taxon>
        <taxon>Actinomycetes</taxon>
        <taxon>Micrococcales</taxon>
        <taxon>Microbacteriaceae</taxon>
        <taxon>Herbiconiux</taxon>
    </lineage>
</organism>
<dbReference type="InterPro" id="IPR042099">
    <property type="entry name" value="ANL_N_sf"/>
</dbReference>
<accession>A0ABT2GZP6</accession>
<dbReference type="Proteomes" id="UP001165586">
    <property type="component" value="Unassembled WGS sequence"/>
</dbReference>
<dbReference type="Pfam" id="PF13193">
    <property type="entry name" value="AMP-binding_C"/>
    <property type="match status" value="1"/>
</dbReference>
<comment type="caution">
    <text evidence="3">The sequence shown here is derived from an EMBL/GenBank/DDBJ whole genome shotgun (WGS) entry which is preliminary data.</text>
</comment>
<dbReference type="Pfam" id="PF00501">
    <property type="entry name" value="AMP-binding"/>
    <property type="match status" value="1"/>
</dbReference>
<dbReference type="Gene3D" id="3.30.300.30">
    <property type="match status" value="1"/>
</dbReference>
<evidence type="ECO:0000259" key="1">
    <source>
        <dbReference type="Pfam" id="PF00501"/>
    </source>
</evidence>
<reference evidence="3" key="1">
    <citation type="submission" date="2022-08" db="EMBL/GenBank/DDBJ databases">
        <authorList>
            <person name="Deng Y."/>
            <person name="Han X.-F."/>
            <person name="Zhang Y.-Q."/>
        </authorList>
    </citation>
    <scope>NUCLEOTIDE SEQUENCE</scope>
    <source>
        <strain evidence="3">CPCC 203386</strain>
    </source>
</reference>
<evidence type="ECO:0000259" key="2">
    <source>
        <dbReference type="Pfam" id="PF13193"/>
    </source>
</evidence>
<name>A0ABT2GZP6_9MICO</name>
<dbReference type="InterPro" id="IPR045851">
    <property type="entry name" value="AMP-bd_C_sf"/>
</dbReference>
<evidence type="ECO:0000313" key="4">
    <source>
        <dbReference type="Proteomes" id="UP001165586"/>
    </source>
</evidence>
<dbReference type="SUPFAM" id="SSF56801">
    <property type="entry name" value="Acetyl-CoA synthetase-like"/>
    <property type="match status" value="1"/>
</dbReference>
<sequence length="402" mass="41576">MTRRLEVLDGSDTRGVEAALRAALSGDGPAILPREPAAIVAGPQHGRHAAPALGDPEVAHEGLVPAEVPKAVALVIETSGSSGVPKRVALSTNALLASAAAVEVVLGGQGQWLLALPVHYIAGAQVLVRSIVAGTTPITHPGGHFSAPRFAAMADELEAPLRFTSLVPAQLLRLVDAAEGDGGIRRSIARFDSILIGGQALPAALAERAAEMGFSIVRTYGSTETAGGCVYDGRPIGQTVARENHGEIELSGPTLAEGYLGDDDLTAQKFHSDAGVRWYRTADGGTVENGLVQVTGRLDNVIISGGIKVALDRVERVVQGLPGFEQAIVVGQPSDAWGQVGVVVTDGPVADDSLEIVRTAVIDAAGRAAAPVEIRRVDRLPRLASGKPDRLSAARSLRARAN</sequence>
<gene>
    <name evidence="3" type="ORF">N1032_00345</name>
</gene>
<dbReference type="RefSeq" id="WP_259536686.1">
    <property type="nucleotide sequence ID" value="NZ_JANLCJ010000001.1"/>
</dbReference>
<dbReference type="Gene3D" id="3.40.50.12780">
    <property type="entry name" value="N-terminal domain of ligase-like"/>
    <property type="match status" value="1"/>
</dbReference>
<feature type="domain" description="AMP-dependent synthetase/ligase" evidence="1">
    <location>
        <begin position="63"/>
        <end position="234"/>
    </location>
</feature>
<keyword evidence="4" id="KW-1185">Reference proteome</keyword>
<dbReference type="PANTHER" id="PTHR43767:SF1">
    <property type="entry name" value="NONRIBOSOMAL PEPTIDE SYNTHASE PES1 (EUROFUNG)-RELATED"/>
    <property type="match status" value="1"/>
</dbReference>
<dbReference type="InterPro" id="IPR025110">
    <property type="entry name" value="AMP-bd_C"/>
</dbReference>
<dbReference type="PANTHER" id="PTHR43767">
    <property type="entry name" value="LONG-CHAIN-FATTY-ACID--COA LIGASE"/>
    <property type="match status" value="1"/>
</dbReference>
<proteinExistence type="predicted"/>
<dbReference type="InterPro" id="IPR000873">
    <property type="entry name" value="AMP-dep_synth/lig_dom"/>
</dbReference>
<protein>
    <submittedName>
        <fullName evidence="3">AMP-binding protein</fullName>
    </submittedName>
</protein>
<evidence type="ECO:0000313" key="3">
    <source>
        <dbReference type="EMBL" id="MCS5732191.1"/>
    </source>
</evidence>
<dbReference type="InterPro" id="IPR050237">
    <property type="entry name" value="ATP-dep_AMP-bd_enzyme"/>
</dbReference>
<dbReference type="EMBL" id="JANLCJ010000001">
    <property type="protein sequence ID" value="MCS5732191.1"/>
    <property type="molecule type" value="Genomic_DNA"/>
</dbReference>
<feature type="domain" description="AMP-binding enzyme C-terminal" evidence="2">
    <location>
        <begin position="314"/>
        <end position="387"/>
    </location>
</feature>